<dbReference type="Pfam" id="PF14417">
    <property type="entry name" value="MEDS"/>
    <property type="match status" value="1"/>
</dbReference>
<reference evidence="2 3" key="1">
    <citation type="journal article" date="2012" name="Front. Microbiol.">
        <title>Draft Genome Sequence of the Virulent Strain 01-B526 of the Fish Pathogen Aeromonas salmonicida.</title>
        <authorList>
            <person name="Charette S.J."/>
            <person name="Brochu F."/>
            <person name="Boyle B."/>
            <person name="Filion G."/>
            <person name="Tanaka K.H."/>
            <person name="Derome N."/>
        </authorList>
    </citation>
    <scope>NUCLEOTIDE SEQUENCE [LARGE SCALE GENOMIC DNA]</scope>
    <source>
        <strain evidence="2 3">P11</strain>
    </source>
</reference>
<proteinExistence type="predicted"/>
<dbReference type="SUPFAM" id="SSF140500">
    <property type="entry name" value="BAS1536-like"/>
    <property type="match status" value="1"/>
</dbReference>
<protein>
    <recommendedName>
        <fullName evidence="1">MEDS domain-containing protein</fullName>
    </recommendedName>
</protein>
<organism evidence="2 3">
    <name type="scientific">Clostridium ragsdalei P11</name>
    <dbReference type="NCBI Taxonomy" id="1353534"/>
    <lineage>
        <taxon>Bacteria</taxon>
        <taxon>Bacillati</taxon>
        <taxon>Bacillota</taxon>
        <taxon>Clostridia</taxon>
        <taxon>Eubacteriales</taxon>
        <taxon>Clostridiaceae</taxon>
        <taxon>Clostridium</taxon>
    </lineage>
</organism>
<accession>A0A1A6AVQ0</accession>
<evidence type="ECO:0000313" key="2">
    <source>
        <dbReference type="EMBL" id="OBR94113.1"/>
    </source>
</evidence>
<comment type="caution">
    <text evidence="2">The sequence shown here is derived from an EMBL/GenBank/DDBJ whole genome shotgun (WGS) entry which is preliminary data.</text>
</comment>
<evidence type="ECO:0000313" key="3">
    <source>
        <dbReference type="Proteomes" id="UP000093954"/>
    </source>
</evidence>
<dbReference type="EMBL" id="LROS01000015">
    <property type="protein sequence ID" value="OBR94113.1"/>
    <property type="molecule type" value="Genomic_DNA"/>
</dbReference>
<evidence type="ECO:0000259" key="1">
    <source>
        <dbReference type="Pfam" id="PF14417"/>
    </source>
</evidence>
<sequence length="244" mass="28363">METLCSTCSLRNDIEKYRIMLNNLIAEKDYKLLDEEIIKLSEYLDELVYKCVFCNKSLEYISKLNLKNVFGIHSTFYYYGYQHLFTSLYFYITAGINNNELIYVSMEKSLYDGLLAFLKVNKVPVEHIKFNSVEELIKGNKYGGLIELKHQINKALLSNEVKKYSGIRWIGQPSYAIKSTSENDFLAFETNLTKGVYNTKASILCIYDAYDYMNKGEFINKTVIEKSLLTHSYILKNSFLEEIG</sequence>
<feature type="domain" description="MEDS" evidence="1">
    <location>
        <begin position="73"/>
        <end position="210"/>
    </location>
</feature>
<keyword evidence="3" id="KW-1185">Reference proteome</keyword>
<dbReference type="InterPro" id="IPR025847">
    <property type="entry name" value="MEDS_domain"/>
</dbReference>
<dbReference type="AlphaFoldDB" id="A0A1A6AVQ0"/>
<dbReference type="RefSeq" id="WP_083985616.1">
    <property type="nucleotide sequence ID" value="NZ_LROS01000015.1"/>
</dbReference>
<dbReference type="Gene3D" id="4.10.280.10">
    <property type="entry name" value="Helix-loop-helix DNA-binding domain"/>
    <property type="match status" value="1"/>
</dbReference>
<dbReference type="Proteomes" id="UP000093954">
    <property type="component" value="Unassembled WGS sequence"/>
</dbReference>
<dbReference type="GO" id="GO:0046983">
    <property type="term" value="F:protein dimerization activity"/>
    <property type="evidence" value="ECO:0007669"/>
    <property type="project" value="InterPro"/>
</dbReference>
<name>A0A1A6AVQ0_9CLOT</name>
<dbReference type="InterPro" id="IPR018540">
    <property type="entry name" value="Spo0E-like"/>
</dbReference>
<dbReference type="InterPro" id="IPR036638">
    <property type="entry name" value="HLH_DNA-bd_sf"/>
</dbReference>
<dbReference type="PATRIC" id="fig|1353534.3.peg.1686"/>
<dbReference type="GO" id="GO:0043937">
    <property type="term" value="P:regulation of sporulation"/>
    <property type="evidence" value="ECO:0007669"/>
    <property type="project" value="InterPro"/>
</dbReference>
<gene>
    <name evidence="2" type="ORF">CLRAG_16530</name>
</gene>
<dbReference type="Pfam" id="PF09388">
    <property type="entry name" value="SpoOE-like"/>
    <property type="match status" value="1"/>
</dbReference>
<dbReference type="InterPro" id="IPR037208">
    <property type="entry name" value="Spo0E-like_sf"/>
</dbReference>